<dbReference type="Proteomes" id="UP001501867">
    <property type="component" value="Unassembled WGS sequence"/>
</dbReference>
<dbReference type="EMBL" id="BAAABV010000023">
    <property type="protein sequence ID" value="GAA0308745.1"/>
    <property type="molecule type" value="Genomic_DNA"/>
</dbReference>
<accession>A0ABN0VKN1</accession>
<evidence type="ECO:0000313" key="4">
    <source>
        <dbReference type="Proteomes" id="UP001501867"/>
    </source>
</evidence>
<evidence type="ECO:0000313" key="3">
    <source>
        <dbReference type="EMBL" id="GAA0308745.1"/>
    </source>
</evidence>
<keyword evidence="2" id="KW-0732">Signal</keyword>
<feature type="compositionally biased region" description="Pro residues" evidence="1">
    <location>
        <begin position="47"/>
        <end position="80"/>
    </location>
</feature>
<feature type="chain" id="PRO_5047003004" description="Lipoprotein" evidence="2">
    <location>
        <begin position="22"/>
        <end position="195"/>
    </location>
</feature>
<keyword evidence="4" id="KW-1185">Reference proteome</keyword>
<evidence type="ECO:0000256" key="1">
    <source>
        <dbReference type="SAM" id="MobiDB-lite"/>
    </source>
</evidence>
<dbReference type="RefSeq" id="WP_344164971.1">
    <property type="nucleotide sequence ID" value="NZ_BAAABV010000023.1"/>
</dbReference>
<evidence type="ECO:0000256" key="2">
    <source>
        <dbReference type="SAM" id="SignalP"/>
    </source>
</evidence>
<proteinExistence type="predicted"/>
<comment type="caution">
    <text evidence="3">The sequence shown here is derived from an EMBL/GenBank/DDBJ whole genome shotgun (WGS) entry which is preliminary data.</text>
</comment>
<organism evidence="3 4">
    <name type="scientific">Streptomyces polychromogenes</name>
    <dbReference type="NCBI Taxonomy" id="67342"/>
    <lineage>
        <taxon>Bacteria</taxon>
        <taxon>Bacillati</taxon>
        <taxon>Actinomycetota</taxon>
        <taxon>Actinomycetes</taxon>
        <taxon>Kitasatosporales</taxon>
        <taxon>Streptomycetaceae</taxon>
        <taxon>Streptomyces</taxon>
    </lineage>
</organism>
<gene>
    <name evidence="3" type="ORF">GCM10010302_54360</name>
</gene>
<reference evidence="3 4" key="1">
    <citation type="journal article" date="2019" name="Int. J. Syst. Evol. Microbiol.">
        <title>The Global Catalogue of Microorganisms (GCM) 10K type strain sequencing project: providing services to taxonomists for standard genome sequencing and annotation.</title>
        <authorList>
            <consortium name="The Broad Institute Genomics Platform"/>
            <consortium name="The Broad Institute Genome Sequencing Center for Infectious Disease"/>
            <person name="Wu L."/>
            <person name="Ma J."/>
        </authorList>
    </citation>
    <scope>NUCLEOTIDE SEQUENCE [LARGE SCALE GENOMIC DNA]</scope>
    <source>
        <strain evidence="3 4">JCM 4505</strain>
    </source>
</reference>
<feature type="signal peptide" evidence="2">
    <location>
        <begin position="1"/>
        <end position="21"/>
    </location>
</feature>
<evidence type="ECO:0008006" key="5">
    <source>
        <dbReference type="Google" id="ProtNLM"/>
    </source>
</evidence>
<feature type="region of interest" description="Disordered" evidence="1">
    <location>
        <begin position="21"/>
        <end position="86"/>
    </location>
</feature>
<dbReference type="PROSITE" id="PS51257">
    <property type="entry name" value="PROKAR_LIPOPROTEIN"/>
    <property type="match status" value="1"/>
</dbReference>
<protein>
    <recommendedName>
        <fullName evidence="5">Lipoprotein</fullName>
    </recommendedName>
</protein>
<feature type="compositionally biased region" description="Low complexity" evidence="1">
    <location>
        <begin position="34"/>
        <end position="46"/>
    </location>
</feature>
<sequence>MRAMRAAGAAAAVLLAAVSLAGCGDDGSPGGPAPAGATAPATATPPEAHPTAPPTAPPTATPAPPGTTPAAPPTTAPAPSAPSTERLLRVTRSGGFAGRTRTLLVNGDGSWTLLGERDKEVRKGRLAPSGLEDLRTALRAADFAHLPRRTTADPPVYDGFTYSFAYGGFEVAADQTALPPALSRVLEALPGFDSA</sequence>
<name>A0ABN0VKN1_9ACTN</name>